<evidence type="ECO:0000313" key="6">
    <source>
        <dbReference type="EMBL" id="QHK20122.1"/>
    </source>
</evidence>
<evidence type="ECO:0000256" key="2">
    <source>
        <dbReference type="ARBA" id="ARBA00023125"/>
    </source>
</evidence>
<organism evidence="6 7">
    <name type="scientific">Pseudarthrobacter psychrotolerans</name>
    <dbReference type="NCBI Taxonomy" id="2697569"/>
    <lineage>
        <taxon>Bacteria</taxon>
        <taxon>Bacillati</taxon>
        <taxon>Actinomycetota</taxon>
        <taxon>Actinomycetes</taxon>
        <taxon>Micrococcales</taxon>
        <taxon>Micrococcaceae</taxon>
        <taxon>Pseudarthrobacter</taxon>
    </lineage>
</organism>
<evidence type="ECO:0000256" key="1">
    <source>
        <dbReference type="ARBA" id="ARBA00023015"/>
    </source>
</evidence>
<proteinExistence type="predicted"/>
<dbReference type="SUPFAM" id="SSF46689">
    <property type="entry name" value="Homeodomain-like"/>
    <property type="match status" value="1"/>
</dbReference>
<dbReference type="KEGG" id="psey:GU243_10690"/>
<dbReference type="PANTHER" id="PTHR30055:SF234">
    <property type="entry name" value="HTH-TYPE TRANSCRIPTIONAL REGULATOR BETI"/>
    <property type="match status" value="1"/>
</dbReference>
<keyword evidence="3" id="KW-0804">Transcription</keyword>
<dbReference type="Pfam" id="PF00440">
    <property type="entry name" value="TetR_N"/>
    <property type="match status" value="1"/>
</dbReference>
<dbReference type="PANTHER" id="PTHR30055">
    <property type="entry name" value="HTH-TYPE TRANSCRIPTIONAL REGULATOR RUTR"/>
    <property type="match status" value="1"/>
</dbReference>
<feature type="DNA-binding region" description="H-T-H motif" evidence="4">
    <location>
        <begin position="38"/>
        <end position="57"/>
    </location>
</feature>
<gene>
    <name evidence="6" type="ORF">GU243_10690</name>
</gene>
<reference evidence="6 7" key="1">
    <citation type="submission" date="2020-01" db="EMBL/GenBank/DDBJ databases">
        <title>Pseudarthrobacter psychrotolerans sp. nov., isolated from antarctic soil.</title>
        <authorList>
            <person name="Shin Y."/>
            <person name="Park W."/>
        </authorList>
    </citation>
    <scope>NUCLEOTIDE SEQUENCE [LARGE SCALE GENOMIC DNA]</scope>
    <source>
        <strain evidence="6 7">YJ56</strain>
    </source>
</reference>
<evidence type="ECO:0000313" key="7">
    <source>
        <dbReference type="Proteomes" id="UP000464186"/>
    </source>
</evidence>
<protein>
    <submittedName>
        <fullName evidence="6">TetR family transcriptional regulator</fullName>
    </submittedName>
</protein>
<feature type="domain" description="HTH tetR-type" evidence="5">
    <location>
        <begin position="15"/>
        <end position="75"/>
    </location>
</feature>
<keyword evidence="2 4" id="KW-0238">DNA-binding</keyword>
<keyword evidence="7" id="KW-1185">Reference proteome</keyword>
<dbReference type="AlphaFoldDB" id="A0A6P1NRG3"/>
<evidence type="ECO:0000256" key="4">
    <source>
        <dbReference type="PROSITE-ProRule" id="PRU00335"/>
    </source>
</evidence>
<dbReference type="InterPro" id="IPR009057">
    <property type="entry name" value="Homeodomain-like_sf"/>
</dbReference>
<keyword evidence="1" id="KW-0805">Transcription regulation</keyword>
<dbReference type="EMBL" id="CP047898">
    <property type="protein sequence ID" value="QHK20122.1"/>
    <property type="molecule type" value="Genomic_DNA"/>
</dbReference>
<evidence type="ECO:0000256" key="3">
    <source>
        <dbReference type="ARBA" id="ARBA00023163"/>
    </source>
</evidence>
<dbReference type="InterPro" id="IPR001647">
    <property type="entry name" value="HTH_TetR"/>
</dbReference>
<dbReference type="PROSITE" id="PS50977">
    <property type="entry name" value="HTH_TETR_2"/>
    <property type="match status" value="1"/>
</dbReference>
<accession>A0A6P1NRG3</accession>
<dbReference type="InterPro" id="IPR023772">
    <property type="entry name" value="DNA-bd_HTH_TetR-type_CS"/>
</dbReference>
<evidence type="ECO:0000259" key="5">
    <source>
        <dbReference type="PROSITE" id="PS50977"/>
    </source>
</evidence>
<sequence length="208" mass="22574">MPETPSPSLRERKKVETWTALHEAAASLAQQIGVDQATVEAIAESAGVSPRTFFNYFPAKEDAVLGLREPVLDPDESAKLTGTADLLGQVSLLLVAVARSATGDTDAVRRRELLQRHPNLFRRQMDYMVKAEALVCEAVTEALAQDPAWSGRAEGFSPEETARMLVMLAAVPVKFRATSPDFDPVTGLTPGDLAPALALFHHLQRKLS</sequence>
<dbReference type="GO" id="GO:0003700">
    <property type="term" value="F:DNA-binding transcription factor activity"/>
    <property type="evidence" value="ECO:0007669"/>
    <property type="project" value="TreeGrafter"/>
</dbReference>
<dbReference type="PROSITE" id="PS01081">
    <property type="entry name" value="HTH_TETR_1"/>
    <property type="match status" value="1"/>
</dbReference>
<dbReference type="InterPro" id="IPR050109">
    <property type="entry name" value="HTH-type_TetR-like_transc_reg"/>
</dbReference>
<dbReference type="Proteomes" id="UP000464186">
    <property type="component" value="Chromosome"/>
</dbReference>
<dbReference type="GO" id="GO:0000976">
    <property type="term" value="F:transcription cis-regulatory region binding"/>
    <property type="evidence" value="ECO:0007669"/>
    <property type="project" value="TreeGrafter"/>
</dbReference>
<name>A0A6P1NRG3_9MICC</name>
<dbReference type="Gene3D" id="1.10.357.10">
    <property type="entry name" value="Tetracycline Repressor, domain 2"/>
    <property type="match status" value="1"/>
</dbReference>